<dbReference type="EMBL" id="FZOW01000010">
    <property type="protein sequence ID" value="SNT17915.1"/>
    <property type="molecule type" value="Genomic_DNA"/>
</dbReference>
<dbReference type="InterPro" id="IPR011701">
    <property type="entry name" value="MFS"/>
</dbReference>
<keyword evidence="7 8" id="KW-0472">Membrane</keyword>
<evidence type="ECO:0000256" key="2">
    <source>
        <dbReference type="ARBA" id="ARBA00006236"/>
    </source>
</evidence>
<dbReference type="PANTHER" id="PTHR23502:SF132">
    <property type="entry name" value="POLYAMINE TRANSPORTER 2-RELATED"/>
    <property type="match status" value="1"/>
</dbReference>
<dbReference type="PROSITE" id="PS00216">
    <property type="entry name" value="SUGAR_TRANSPORT_1"/>
    <property type="match status" value="1"/>
</dbReference>
<reference evidence="11" key="1">
    <citation type="submission" date="2017-06" db="EMBL/GenBank/DDBJ databases">
        <authorList>
            <person name="Varghese N."/>
            <person name="Submissions S."/>
        </authorList>
    </citation>
    <scope>NUCLEOTIDE SEQUENCE [LARGE SCALE GENOMIC DNA]</scope>
    <source>
        <strain evidence="11">JCM 23211</strain>
    </source>
</reference>
<dbReference type="Pfam" id="PF07690">
    <property type="entry name" value="MFS_1"/>
    <property type="match status" value="1"/>
</dbReference>
<feature type="transmembrane region" description="Helical" evidence="8">
    <location>
        <begin position="144"/>
        <end position="163"/>
    </location>
</feature>
<evidence type="ECO:0000256" key="7">
    <source>
        <dbReference type="ARBA" id="ARBA00023136"/>
    </source>
</evidence>
<evidence type="ECO:0000313" key="11">
    <source>
        <dbReference type="Proteomes" id="UP000198327"/>
    </source>
</evidence>
<evidence type="ECO:0000256" key="8">
    <source>
        <dbReference type="SAM" id="Phobius"/>
    </source>
</evidence>
<dbReference type="InterPro" id="IPR005829">
    <property type="entry name" value="Sugar_transporter_CS"/>
</dbReference>
<dbReference type="GO" id="GO:0042910">
    <property type="term" value="F:xenobiotic transmembrane transporter activity"/>
    <property type="evidence" value="ECO:0007669"/>
    <property type="project" value="InterPro"/>
</dbReference>
<evidence type="ECO:0000256" key="3">
    <source>
        <dbReference type="ARBA" id="ARBA00022448"/>
    </source>
</evidence>
<dbReference type="InterPro" id="IPR004812">
    <property type="entry name" value="Efflux_drug-R_Bcr/CmlA"/>
</dbReference>
<keyword evidence="4" id="KW-1003">Cell membrane</keyword>
<keyword evidence="5 8" id="KW-0812">Transmembrane</keyword>
<accession>A0A239KIL6</accession>
<feature type="transmembrane region" description="Helical" evidence="8">
    <location>
        <begin position="54"/>
        <end position="73"/>
    </location>
</feature>
<dbReference type="PROSITE" id="PS50850">
    <property type="entry name" value="MFS"/>
    <property type="match status" value="1"/>
</dbReference>
<dbReference type="OrthoDB" id="9814303at2"/>
<dbReference type="Proteomes" id="UP000198327">
    <property type="component" value="Unassembled WGS sequence"/>
</dbReference>
<feature type="transmembrane region" description="Helical" evidence="8">
    <location>
        <begin position="85"/>
        <end position="105"/>
    </location>
</feature>
<feature type="transmembrane region" description="Helical" evidence="8">
    <location>
        <begin position="378"/>
        <end position="399"/>
    </location>
</feature>
<evidence type="ECO:0000256" key="5">
    <source>
        <dbReference type="ARBA" id="ARBA00022692"/>
    </source>
</evidence>
<keyword evidence="6 8" id="KW-1133">Transmembrane helix</keyword>
<keyword evidence="11" id="KW-1185">Reference proteome</keyword>
<dbReference type="RefSeq" id="WP_089248680.1">
    <property type="nucleotide sequence ID" value="NZ_FZOW01000010.1"/>
</dbReference>
<dbReference type="STRING" id="398843.A3K89_11420"/>
<gene>
    <name evidence="10" type="ORF">SAMN05421642_110198</name>
</gene>
<feature type="transmembrane region" description="Helical" evidence="8">
    <location>
        <begin position="224"/>
        <end position="242"/>
    </location>
</feature>
<dbReference type="GO" id="GO:1990961">
    <property type="term" value="P:xenobiotic detoxification by transmembrane export across the plasma membrane"/>
    <property type="evidence" value="ECO:0007669"/>
    <property type="project" value="InterPro"/>
</dbReference>
<dbReference type="PANTHER" id="PTHR23502">
    <property type="entry name" value="MAJOR FACILITATOR SUPERFAMILY"/>
    <property type="match status" value="1"/>
</dbReference>
<sequence length="410" mass="41951">MVTETSDTTSRTLAPPSGVLICVLALLTAIPPLATDMYLPGFPAMAEELSTSASSIQLTLTTFLIGLALGQLVIGPLSDKLGRRLPLVVGSAVCLVAGAAAALAPSIEFLIGARFVQGFAGAAGVVLSRAIIADRTEGSRSAKLFGLMMIIGGVAPVIAPLIGGAVVDSIGWRGVFWIITGLTALMLVCAIAFVPESLHPDARRGGGLTEMITGIGSVVRNPRYVAYTLTFTFAFSVMFAYISASPFVLQNMLGLSAGQYSAAFAVNALGLMMGSAVTAKLADRISLHRMMTGGICAVVLTTIALVILTIVGISLWPMLILLFLTLASLGFVFANATSLAVAQVPHLAGTGSAVLGALQFGLAAIVSPLVGLGGEETAIPMVSAMLVGAIVAAAACWYASRLRDARPASV</sequence>
<feature type="transmembrane region" description="Helical" evidence="8">
    <location>
        <begin position="111"/>
        <end position="132"/>
    </location>
</feature>
<proteinExistence type="inferred from homology"/>
<comment type="subcellular location">
    <subcellularLocation>
        <location evidence="1">Cell membrane</location>
        <topology evidence="1">Multi-pass membrane protein</topology>
    </subcellularLocation>
</comment>
<feature type="transmembrane region" description="Helical" evidence="8">
    <location>
        <begin position="262"/>
        <end position="282"/>
    </location>
</feature>
<protein>
    <submittedName>
        <fullName evidence="10">MFS transporter, DHA1 family, bicyclomycin/chloramphenicol resistance protein</fullName>
    </submittedName>
</protein>
<dbReference type="AlphaFoldDB" id="A0A239KIL6"/>
<feature type="domain" description="Major facilitator superfamily (MFS) profile" evidence="9">
    <location>
        <begin position="20"/>
        <end position="406"/>
    </location>
</feature>
<dbReference type="Gene3D" id="1.20.1720.10">
    <property type="entry name" value="Multidrug resistance protein D"/>
    <property type="match status" value="1"/>
</dbReference>
<dbReference type="InterPro" id="IPR020846">
    <property type="entry name" value="MFS_dom"/>
</dbReference>
<evidence type="ECO:0000256" key="1">
    <source>
        <dbReference type="ARBA" id="ARBA00004651"/>
    </source>
</evidence>
<feature type="transmembrane region" description="Helical" evidence="8">
    <location>
        <begin position="175"/>
        <end position="194"/>
    </location>
</feature>
<dbReference type="GO" id="GO:0005886">
    <property type="term" value="C:plasma membrane"/>
    <property type="evidence" value="ECO:0007669"/>
    <property type="project" value="UniProtKB-SubCell"/>
</dbReference>
<feature type="transmembrane region" description="Helical" evidence="8">
    <location>
        <begin position="294"/>
        <end position="313"/>
    </location>
</feature>
<feature type="transmembrane region" description="Helical" evidence="8">
    <location>
        <begin position="12"/>
        <end position="34"/>
    </location>
</feature>
<dbReference type="InterPro" id="IPR036259">
    <property type="entry name" value="MFS_trans_sf"/>
</dbReference>
<organism evidence="10 11">
    <name type="scientific">Rhodococcoides kyotonense</name>
    <dbReference type="NCBI Taxonomy" id="398843"/>
    <lineage>
        <taxon>Bacteria</taxon>
        <taxon>Bacillati</taxon>
        <taxon>Actinomycetota</taxon>
        <taxon>Actinomycetes</taxon>
        <taxon>Mycobacteriales</taxon>
        <taxon>Nocardiaceae</taxon>
        <taxon>Rhodococcoides</taxon>
    </lineage>
</organism>
<comment type="similarity">
    <text evidence="2">Belongs to the major facilitator superfamily. Bcr/CmlA family.</text>
</comment>
<dbReference type="FunFam" id="1.20.1720.10:FF:000005">
    <property type="entry name" value="Bcr/CflA family efflux transporter"/>
    <property type="match status" value="1"/>
</dbReference>
<evidence type="ECO:0000256" key="6">
    <source>
        <dbReference type="ARBA" id="ARBA00022989"/>
    </source>
</evidence>
<keyword evidence="3" id="KW-0813">Transport</keyword>
<feature type="transmembrane region" description="Helical" evidence="8">
    <location>
        <begin position="319"/>
        <end position="341"/>
    </location>
</feature>
<feature type="transmembrane region" description="Helical" evidence="8">
    <location>
        <begin position="353"/>
        <end position="372"/>
    </location>
</feature>
<dbReference type="CDD" id="cd17320">
    <property type="entry name" value="MFS_MdfA_MDR_like"/>
    <property type="match status" value="1"/>
</dbReference>
<evidence type="ECO:0000259" key="9">
    <source>
        <dbReference type="PROSITE" id="PS50850"/>
    </source>
</evidence>
<name>A0A239KIL6_9NOCA</name>
<dbReference type="PRINTS" id="PR01036">
    <property type="entry name" value="TCRTETB"/>
</dbReference>
<evidence type="ECO:0000256" key="4">
    <source>
        <dbReference type="ARBA" id="ARBA00022475"/>
    </source>
</evidence>
<evidence type="ECO:0000313" key="10">
    <source>
        <dbReference type="EMBL" id="SNT17915.1"/>
    </source>
</evidence>
<dbReference type="SUPFAM" id="SSF103473">
    <property type="entry name" value="MFS general substrate transporter"/>
    <property type="match status" value="1"/>
</dbReference>
<dbReference type="NCBIfam" id="TIGR00710">
    <property type="entry name" value="efflux_Bcr_CflA"/>
    <property type="match status" value="1"/>
</dbReference>